<keyword evidence="8 9" id="KW-0807">Transducer</keyword>
<dbReference type="RefSeq" id="XP_028680570.1">
    <property type="nucleotide sequence ID" value="XM_028824737.2"/>
</dbReference>
<evidence type="ECO:0000256" key="7">
    <source>
        <dbReference type="ARBA" id="ARBA00023170"/>
    </source>
</evidence>
<evidence type="ECO:0000256" key="4">
    <source>
        <dbReference type="ARBA" id="ARBA00022989"/>
    </source>
</evidence>
<keyword evidence="5 9" id="KW-0297">G-protein coupled receptor</keyword>
<dbReference type="GeneID" id="114668792"/>
<dbReference type="GO" id="GO:0043235">
    <property type="term" value="C:receptor complex"/>
    <property type="evidence" value="ECO:0007669"/>
    <property type="project" value="TreeGrafter"/>
</dbReference>
<reference evidence="12" key="1">
    <citation type="submission" date="2021-06" db="EMBL/GenBank/DDBJ databases">
        <authorList>
            <consortium name="Wellcome Sanger Institute Data Sharing"/>
        </authorList>
    </citation>
    <scope>NUCLEOTIDE SEQUENCE [LARGE SCALE GENOMIC DNA]</scope>
</reference>
<gene>
    <name evidence="12" type="primary">gpr61l</name>
</gene>
<feature type="transmembrane region" description="Helical" evidence="10">
    <location>
        <begin position="84"/>
        <end position="103"/>
    </location>
</feature>
<feature type="transmembrane region" description="Helical" evidence="10">
    <location>
        <begin position="213"/>
        <end position="238"/>
    </location>
</feature>
<dbReference type="PROSITE" id="PS50262">
    <property type="entry name" value="G_PROTEIN_RECEP_F1_2"/>
    <property type="match status" value="1"/>
</dbReference>
<dbReference type="SUPFAM" id="SSF81321">
    <property type="entry name" value="Family A G protein-coupled receptor-like"/>
    <property type="match status" value="1"/>
</dbReference>
<sequence>METCSFFGGAPSDGSSKNHSAHLWMGHSAAAASVKLEMLASKPFRAMDLLGTGLMALIGIVAILANLAVVIVTFKSPQLSKFAFVCHLCVVDLLSAILLMPLAFVSSSPFFRDAVFGFPECQIFIFLNVCLICASILTVTAISIERYYYIIHPMRYEVKMTLRLAVAIIVFIWIKSVLLASVPLLTSPASKSQNGTNTNHCPLDWRSTDYRRVFIVAFSIFCFFLPVVILTVVYCSIFKVARLAAQQRHPFPSWASAPKTRSDSINSQTTIIARRSFPHRLSAERVLGSSKAALTLVITVGQFLLCWCPYFAMHLHSLMAGESRAPSSVEMATLWLAYSSFALHPFLYGLLNRQIRQELAKLRRCYVSDPSELGLPSREGSVHENVHQFLQRSGCTAEAQSSCATVSPGINGTWDTQRVRIPGQIPEEFI</sequence>
<dbReference type="PANTHER" id="PTHR22752:SF11">
    <property type="entry name" value="G-PROTEIN COUPLED RECEPTOR 62"/>
    <property type="match status" value="1"/>
</dbReference>
<dbReference type="InterPro" id="IPR017452">
    <property type="entry name" value="GPCR_Rhodpsn_7TM"/>
</dbReference>
<reference evidence="12" key="3">
    <citation type="submission" date="2025-09" db="UniProtKB">
        <authorList>
            <consortium name="Ensembl"/>
        </authorList>
    </citation>
    <scope>IDENTIFICATION</scope>
</reference>
<reference evidence="12" key="2">
    <citation type="submission" date="2025-08" db="UniProtKB">
        <authorList>
            <consortium name="Ensembl"/>
        </authorList>
    </citation>
    <scope>IDENTIFICATION</scope>
</reference>
<keyword evidence="7 9" id="KW-0675">Receptor</keyword>
<organism evidence="12 13">
    <name type="scientific">Erpetoichthys calabaricus</name>
    <name type="common">Rope fish</name>
    <name type="synonym">Calamoichthys calabaricus</name>
    <dbReference type="NCBI Taxonomy" id="27687"/>
    <lineage>
        <taxon>Eukaryota</taxon>
        <taxon>Metazoa</taxon>
        <taxon>Chordata</taxon>
        <taxon>Craniata</taxon>
        <taxon>Vertebrata</taxon>
        <taxon>Euteleostomi</taxon>
        <taxon>Actinopterygii</taxon>
        <taxon>Polypteriformes</taxon>
        <taxon>Polypteridae</taxon>
        <taxon>Erpetoichthys</taxon>
    </lineage>
</organism>
<dbReference type="PROSITE" id="PS00237">
    <property type="entry name" value="G_PROTEIN_RECEP_F1_1"/>
    <property type="match status" value="1"/>
</dbReference>
<dbReference type="PRINTS" id="PR00237">
    <property type="entry name" value="GPCRRHODOPSN"/>
</dbReference>
<dbReference type="Proteomes" id="UP000694620">
    <property type="component" value="Chromosome 18"/>
</dbReference>
<keyword evidence="2" id="KW-1003">Cell membrane</keyword>
<name>A0A8C4XDM7_ERPCA</name>
<keyword evidence="3 9" id="KW-0812">Transmembrane</keyword>
<evidence type="ECO:0000256" key="3">
    <source>
        <dbReference type="ARBA" id="ARBA00022692"/>
    </source>
</evidence>
<feature type="transmembrane region" description="Helical" evidence="10">
    <location>
        <begin position="164"/>
        <end position="185"/>
    </location>
</feature>
<feature type="transmembrane region" description="Helical" evidence="10">
    <location>
        <begin position="49"/>
        <end position="72"/>
    </location>
</feature>
<dbReference type="AlphaFoldDB" id="A0A8C4XDM7"/>
<keyword evidence="4 10" id="KW-1133">Transmembrane helix</keyword>
<evidence type="ECO:0000256" key="1">
    <source>
        <dbReference type="ARBA" id="ARBA00004651"/>
    </source>
</evidence>
<feature type="transmembrane region" description="Helical" evidence="10">
    <location>
        <begin position="292"/>
        <end position="312"/>
    </location>
</feature>
<evidence type="ECO:0000313" key="13">
    <source>
        <dbReference type="Proteomes" id="UP000694620"/>
    </source>
</evidence>
<evidence type="ECO:0000256" key="6">
    <source>
        <dbReference type="ARBA" id="ARBA00023136"/>
    </source>
</evidence>
<dbReference type="RefSeq" id="XP_028680571.1">
    <property type="nucleotide sequence ID" value="XM_028824738.2"/>
</dbReference>
<dbReference type="GO" id="GO:0005886">
    <property type="term" value="C:plasma membrane"/>
    <property type="evidence" value="ECO:0007669"/>
    <property type="project" value="UniProtKB-SubCell"/>
</dbReference>
<dbReference type="PANTHER" id="PTHR22752">
    <property type="entry name" value="G PROTEIN-COUPLED RECEPTOR"/>
    <property type="match status" value="1"/>
</dbReference>
<dbReference type="GO" id="GO:0004930">
    <property type="term" value="F:G protein-coupled receptor activity"/>
    <property type="evidence" value="ECO:0007669"/>
    <property type="project" value="UniProtKB-KW"/>
</dbReference>
<dbReference type="OrthoDB" id="6117944at2759"/>
<evidence type="ECO:0000256" key="8">
    <source>
        <dbReference type="ARBA" id="ARBA00023224"/>
    </source>
</evidence>
<keyword evidence="6 10" id="KW-0472">Membrane</keyword>
<evidence type="ECO:0000256" key="10">
    <source>
        <dbReference type="SAM" id="Phobius"/>
    </source>
</evidence>
<evidence type="ECO:0000256" key="2">
    <source>
        <dbReference type="ARBA" id="ARBA00022475"/>
    </source>
</evidence>
<dbReference type="GO" id="GO:0005768">
    <property type="term" value="C:endosome"/>
    <property type="evidence" value="ECO:0007669"/>
    <property type="project" value="TreeGrafter"/>
</dbReference>
<comment type="similarity">
    <text evidence="9">Belongs to the G-protein coupled receptor 1 family.</text>
</comment>
<feature type="transmembrane region" description="Helical" evidence="10">
    <location>
        <begin position="332"/>
        <end position="351"/>
    </location>
</feature>
<evidence type="ECO:0000256" key="5">
    <source>
        <dbReference type="ARBA" id="ARBA00023040"/>
    </source>
</evidence>
<comment type="subcellular location">
    <subcellularLocation>
        <location evidence="1">Cell membrane</location>
        <topology evidence="1">Multi-pass membrane protein</topology>
    </subcellularLocation>
</comment>
<dbReference type="GeneTree" id="ENSGT00950000182998"/>
<evidence type="ECO:0000259" key="11">
    <source>
        <dbReference type="PROSITE" id="PS50262"/>
    </source>
</evidence>
<accession>A0A8C4XDM7</accession>
<dbReference type="Pfam" id="PF00001">
    <property type="entry name" value="7tm_1"/>
    <property type="match status" value="1"/>
</dbReference>
<dbReference type="Ensembl" id="ENSECRT00000024778.1">
    <property type="protein sequence ID" value="ENSECRP00000024245.1"/>
    <property type="gene ID" value="ENSECRG00000016428.1"/>
</dbReference>
<evidence type="ECO:0000256" key="9">
    <source>
        <dbReference type="RuleBase" id="RU000688"/>
    </source>
</evidence>
<dbReference type="InterPro" id="IPR000276">
    <property type="entry name" value="GPCR_Rhodpsn"/>
</dbReference>
<feature type="domain" description="G-protein coupled receptors family 1 profile" evidence="11">
    <location>
        <begin position="62"/>
        <end position="348"/>
    </location>
</feature>
<dbReference type="CDD" id="cd15220">
    <property type="entry name" value="7tmA_GPR61_GPR62-like"/>
    <property type="match status" value="1"/>
</dbReference>
<proteinExistence type="inferred from homology"/>
<feature type="transmembrane region" description="Helical" evidence="10">
    <location>
        <begin position="123"/>
        <end position="144"/>
    </location>
</feature>
<evidence type="ECO:0000313" key="12">
    <source>
        <dbReference type="Ensembl" id="ENSECRP00000024245.1"/>
    </source>
</evidence>
<protein>
    <submittedName>
        <fullName evidence="12">G protein-coupled receptor 61-like</fullName>
    </submittedName>
</protein>
<keyword evidence="13" id="KW-1185">Reference proteome</keyword>
<dbReference type="Gene3D" id="1.20.1070.10">
    <property type="entry name" value="Rhodopsin 7-helix transmembrane proteins"/>
    <property type="match status" value="1"/>
</dbReference>